<evidence type="ECO:0000259" key="1">
    <source>
        <dbReference type="Pfam" id="PF07110"/>
    </source>
</evidence>
<dbReference type="PANTHER" id="PTHR40260">
    <property type="entry name" value="BLR8190 PROTEIN"/>
    <property type="match status" value="1"/>
</dbReference>
<dbReference type="GO" id="GO:0016491">
    <property type="term" value="F:oxidoreductase activity"/>
    <property type="evidence" value="ECO:0007669"/>
    <property type="project" value="InterPro"/>
</dbReference>
<evidence type="ECO:0000313" key="5">
    <source>
        <dbReference type="Proteomes" id="UP000680670"/>
    </source>
</evidence>
<comment type="caution">
    <text evidence="3">The sequence shown here is derived from an EMBL/GenBank/DDBJ whole genome shotgun (WGS) entry which is preliminary data.</text>
</comment>
<protein>
    <submittedName>
        <fullName evidence="3">EthD family reductase</fullName>
    </submittedName>
</protein>
<evidence type="ECO:0000313" key="3">
    <source>
        <dbReference type="EMBL" id="RST59170.1"/>
    </source>
</evidence>
<dbReference type="AlphaFoldDB" id="A0A429X774"/>
<dbReference type="InterPro" id="IPR009799">
    <property type="entry name" value="EthD_dom"/>
</dbReference>
<proteinExistence type="predicted"/>
<dbReference type="OrthoDB" id="5294870at2"/>
<gene>
    <name evidence="3" type="ORF">D5F11_013650</name>
    <name evidence="2" type="ORF">J6TS1_00450</name>
</gene>
<reference evidence="3 4" key="1">
    <citation type="submission" date="2018-12" db="EMBL/GenBank/DDBJ databases">
        <authorList>
            <person name="Sun L."/>
            <person name="Chen Z."/>
        </authorList>
    </citation>
    <scope>NUCLEOTIDE SEQUENCE [LARGE SCALE GENOMIC DNA]</scope>
    <source>
        <strain evidence="3 4">LMG 29736</strain>
    </source>
</reference>
<feature type="domain" description="EthD" evidence="1">
    <location>
        <begin position="11"/>
        <end position="88"/>
    </location>
</feature>
<dbReference type="SUPFAM" id="SSF54909">
    <property type="entry name" value="Dimeric alpha+beta barrel"/>
    <property type="match status" value="1"/>
</dbReference>
<sequence length="101" mass="11678">MFKMIALFKKPENTEEFDQYYFETHIPLTKKIPGLRKVEITKITGSPMGDSPYYLMCEMYYDSFDAFKEASKTEESKASGKDVMKFAGDIVTFMLGEQVDE</sequence>
<dbReference type="PANTHER" id="PTHR40260:SF2">
    <property type="entry name" value="BLR8190 PROTEIN"/>
    <property type="match status" value="1"/>
</dbReference>
<accession>A0A429X774</accession>
<dbReference type="EMBL" id="BORJ01000001">
    <property type="protein sequence ID" value="GIN94175.1"/>
    <property type="molecule type" value="Genomic_DNA"/>
</dbReference>
<dbReference type="Proteomes" id="UP000287296">
    <property type="component" value="Unassembled WGS sequence"/>
</dbReference>
<evidence type="ECO:0000313" key="2">
    <source>
        <dbReference type="EMBL" id="GIN94175.1"/>
    </source>
</evidence>
<dbReference type="Gene3D" id="3.30.70.100">
    <property type="match status" value="1"/>
</dbReference>
<name>A0A429X774_SIMTE</name>
<reference evidence="2 5" key="2">
    <citation type="submission" date="2021-03" db="EMBL/GenBank/DDBJ databases">
        <title>Antimicrobial resistance genes in bacteria isolated from Japanese honey, and their potential for conferring macrolide and lincosamide resistance in the American foulbrood pathogen Paenibacillus larvae.</title>
        <authorList>
            <person name="Okamoto M."/>
            <person name="Kumagai M."/>
            <person name="Kanamori H."/>
            <person name="Takamatsu D."/>
        </authorList>
    </citation>
    <scope>NUCLEOTIDE SEQUENCE [LARGE SCALE GENOMIC DNA]</scope>
    <source>
        <strain evidence="2 5">J6TS1</strain>
    </source>
</reference>
<dbReference type="Pfam" id="PF07110">
    <property type="entry name" value="EthD"/>
    <property type="match status" value="1"/>
</dbReference>
<keyword evidence="5" id="KW-1185">Reference proteome</keyword>
<dbReference type="EMBL" id="QYTW02000013">
    <property type="protein sequence ID" value="RST59170.1"/>
    <property type="molecule type" value="Genomic_DNA"/>
</dbReference>
<dbReference type="NCBIfam" id="TIGR02118">
    <property type="entry name" value="EthD family reductase"/>
    <property type="match status" value="1"/>
</dbReference>
<organism evidence="3 4">
    <name type="scientific">Siminovitchia terrae</name>
    <name type="common">Bacillus terrae</name>
    <dbReference type="NCBI Taxonomy" id="1914933"/>
    <lineage>
        <taxon>Bacteria</taxon>
        <taxon>Bacillati</taxon>
        <taxon>Bacillota</taxon>
        <taxon>Bacilli</taxon>
        <taxon>Bacillales</taxon>
        <taxon>Bacillaceae</taxon>
        <taxon>Siminovitchia</taxon>
    </lineage>
</organism>
<evidence type="ECO:0000313" key="4">
    <source>
        <dbReference type="Proteomes" id="UP000287296"/>
    </source>
</evidence>
<dbReference type="InterPro" id="IPR011008">
    <property type="entry name" value="Dimeric_a/b-barrel"/>
</dbReference>
<dbReference type="RefSeq" id="WP_120116793.1">
    <property type="nucleotide sequence ID" value="NZ_BORI01000003.1"/>
</dbReference>
<dbReference type="Proteomes" id="UP000680670">
    <property type="component" value="Unassembled WGS sequence"/>
</dbReference>